<reference evidence="2 3" key="1">
    <citation type="submission" date="2018-12" db="EMBL/GenBank/DDBJ databases">
        <authorList>
            <person name="Yu L."/>
        </authorList>
    </citation>
    <scope>NUCLEOTIDE SEQUENCE [LARGE SCALE GENOMIC DNA]</scope>
    <source>
        <strain evidence="2 3">HAW-EB5</strain>
    </source>
</reference>
<evidence type="ECO:0000313" key="2">
    <source>
        <dbReference type="EMBL" id="RTR34287.1"/>
    </source>
</evidence>
<dbReference type="Proteomes" id="UP000282060">
    <property type="component" value="Unassembled WGS sequence"/>
</dbReference>
<organism evidence="2 3">
    <name type="scientific">Shewanella atlantica</name>
    <dbReference type="NCBI Taxonomy" id="271099"/>
    <lineage>
        <taxon>Bacteria</taxon>
        <taxon>Pseudomonadati</taxon>
        <taxon>Pseudomonadota</taxon>
        <taxon>Gammaproteobacteria</taxon>
        <taxon>Alteromonadales</taxon>
        <taxon>Shewanellaceae</taxon>
        <taxon>Shewanella</taxon>
    </lineage>
</organism>
<comment type="caution">
    <text evidence="2">The sequence shown here is derived from an EMBL/GenBank/DDBJ whole genome shotgun (WGS) entry which is preliminary data.</text>
</comment>
<evidence type="ECO:0000256" key="1">
    <source>
        <dbReference type="SAM" id="SignalP"/>
    </source>
</evidence>
<feature type="signal peptide" evidence="1">
    <location>
        <begin position="1"/>
        <end position="23"/>
    </location>
</feature>
<dbReference type="EMBL" id="RXNV01000001">
    <property type="protein sequence ID" value="RTR34287.1"/>
    <property type="molecule type" value="Genomic_DNA"/>
</dbReference>
<dbReference type="OrthoDB" id="5918535at2"/>
<dbReference type="AlphaFoldDB" id="A0A3S0KNA8"/>
<keyword evidence="3" id="KW-1185">Reference proteome</keyword>
<dbReference type="RefSeq" id="WP_126503386.1">
    <property type="nucleotide sequence ID" value="NZ_RXNV01000001.1"/>
</dbReference>
<gene>
    <name evidence="2" type="ORF">EKG39_00990</name>
</gene>
<sequence>MTIKTILKSTLVSTVLLSNFAIADDDQILIGAFHDYGITKCDSFILENSQLQGNWNLFINKHKGGIDGPSTEVTVTQIYGSEGDTVKVEDTYIQTAKKCFLRNTWTLTFKGSCADNVDLNDWYVSNEMPNKDYTTYKNAGGLELHAKEISMGNFKACIQEGSKRSSAKHG</sequence>
<keyword evidence="1" id="KW-0732">Signal</keyword>
<name>A0A3S0KNA8_9GAMM</name>
<proteinExistence type="predicted"/>
<evidence type="ECO:0000313" key="3">
    <source>
        <dbReference type="Proteomes" id="UP000282060"/>
    </source>
</evidence>
<feature type="chain" id="PRO_5018524951" evidence="1">
    <location>
        <begin position="24"/>
        <end position="170"/>
    </location>
</feature>
<protein>
    <submittedName>
        <fullName evidence="2">Uncharacterized protein</fullName>
    </submittedName>
</protein>
<accession>A0A3S0KNA8</accession>